<dbReference type="CDD" id="cd18034">
    <property type="entry name" value="DEXHc_dicer"/>
    <property type="match status" value="1"/>
</dbReference>
<keyword evidence="4" id="KW-0479">Metal-binding</keyword>
<name>A0AAV9QB37_9PEZI</name>
<evidence type="ECO:0000256" key="13">
    <source>
        <dbReference type="ARBA" id="ARBA00023211"/>
    </source>
</evidence>
<evidence type="ECO:0000256" key="5">
    <source>
        <dbReference type="ARBA" id="ARBA00022737"/>
    </source>
</evidence>
<feature type="region of interest" description="Disordered" evidence="14">
    <location>
        <begin position="1"/>
        <end position="51"/>
    </location>
</feature>
<dbReference type="Pfam" id="PF00636">
    <property type="entry name" value="Ribonuclease_3"/>
    <property type="match status" value="2"/>
</dbReference>
<evidence type="ECO:0000256" key="2">
    <source>
        <dbReference type="ARBA" id="ARBA00020797"/>
    </source>
</evidence>
<evidence type="ECO:0000259" key="15">
    <source>
        <dbReference type="PROSITE" id="PS50142"/>
    </source>
</evidence>
<dbReference type="EMBL" id="JAXLQG010000005">
    <property type="protein sequence ID" value="KAK5539846.1"/>
    <property type="molecule type" value="Genomic_DNA"/>
</dbReference>
<evidence type="ECO:0000256" key="12">
    <source>
        <dbReference type="ARBA" id="ARBA00023118"/>
    </source>
</evidence>
<dbReference type="PANTHER" id="PTHR14950:SF62">
    <property type="entry name" value="DICER-LIKE PROTEIN 1"/>
    <property type="match status" value="1"/>
</dbReference>
<evidence type="ECO:0000256" key="4">
    <source>
        <dbReference type="ARBA" id="ARBA00022723"/>
    </source>
</evidence>
<feature type="region of interest" description="Disordered" evidence="14">
    <location>
        <begin position="1542"/>
        <end position="1570"/>
    </location>
</feature>
<dbReference type="CDD" id="cd00593">
    <property type="entry name" value="RIBOc"/>
    <property type="match status" value="2"/>
</dbReference>
<keyword evidence="13" id="KW-0464">Manganese</keyword>
<dbReference type="Pfam" id="PF04851">
    <property type="entry name" value="ResIII"/>
    <property type="match status" value="1"/>
</dbReference>
<dbReference type="PROSITE" id="PS00517">
    <property type="entry name" value="RNASE_3_1"/>
    <property type="match status" value="1"/>
</dbReference>
<dbReference type="GO" id="GO:0050688">
    <property type="term" value="P:regulation of defense response to virus"/>
    <property type="evidence" value="ECO:0007669"/>
    <property type="project" value="UniProtKB-KW"/>
</dbReference>
<accession>A0AAV9QB37</accession>
<dbReference type="Pfam" id="PF24995">
    <property type="entry name" value="DSRM_2"/>
    <property type="match status" value="1"/>
</dbReference>
<keyword evidence="10" id="KW-0460">Magnesium</keyword>
<dbReference type="Gene3D" id="3.40.50.300">
    <property type="entry name" value="P-loop containing nucleotide triphosphate hydrolases"/>
    <property type="match status" value="2"/>
</dbReference>
<dbReference type="GO" id="GO:0003677">
    <property type="term" value="F:DNA binding"/>
    <property type="evidence" value="ECO:0007669"/>
    <property type="project" value="InterPro"/>
</dbReference>
<dbReference type="InterPro" id="IPR036389">
    <property type="entry name" value="RNase_III_sf"/>
</dbReference>
<organism evidence="18 19">
    <name type="scientific">Vermiconidia calcicola</name>
    <dbReference type="NCBI Taxonomy" id="1690605"/>
    <lineage>
        <taxon>Eukaryota</taxon>
        <taxon>Fungi</taxon>
        <taxon>Dikarya</taxon>
        <taxon>Ascomycota</taxon>
        <taxon>Pezizomycotina</taxon>
        <taxon>Dothideomycetes</taxon>
        <taxon>Dothideomycetidae</taxon>
        <taxon>Mycosphaerellales</taxon>
        <taxon>Extremaceae</taxon>
        <taxon>Vermiconidia</taxon>
    </lineage>
</organism>
<comment type="cofactor">
    <cofactor evidence="1">
        <name>Mn(2+)</name>
        <dbReference type="ChEBI" id="CHEBI:29035"/>
    </cofactor>
</comment>
<dbReference type="InterPro" id="IPR000999">
    <property type="entry name" value="RNase_III_dom"/>
</dbReference>
<proteinExistence type="predicted"/>
<protein>
    <recommendedName>
        <fullName evidence="2">Dicer-like protein 1</fullName>
    </recommendedName>
</protein>
<dbReference type="GO" id="GO:0030422">
    <property type="term" value="P:siRNA processing"/>
    <property type="evidence" value="ECO:0007669"/>
    <property type="project" value="TreeGrafter"/>
</dbReference>
<dbReference type="InterPro" id="IPR014001">
    <property type="entry name" value="Helicase_ATP-bd"/>
</dbReference>
<dbReference type="SUPFAM" id="SSF52540">
    <property type="entry name" value="P-loop containing nucleoside triphosphate hydrolases"/>
    <property type="match status" value="1"/>
</dbReference>
<feature type="domain" description="Helicase ATP-binding" evidence="16">
    <location>
        <begin position="99"/>
        <end position="279"/>
    </location>
</feature>
<dbReference type="GO" id="GO:0005634">
    <property type="term" value="C:nucleus"/>
    <property type="evidence" value="ECO:0007669"/>
    <property type="project" value="TreeGrafter"/>
</dbReference>
<dbReference type="Pfam" id="PF03368">
    <property type="entry name" value="Dicer_dimer"/>
    <property type="match status" value="1"/>
</dbReference>
<dbReference type="Proteomes" id="UP001345827">
    <property type="component" value="Unassembled WGS sequence"/>
</dbReference>
<evidence type="ECO:0000313" key="18">
    <source>
        <dbReference type="EMBL" id="KAK5539846.1"/>
    </source>
</evidence>
<keyword evidence="8" id="KW-0347">Helicase</keyword>
<keyword evidence="12" id="KW-0051">Antiviral defense</keyword>
<dbReference type="InterPro" id="IPR056755">
    <property type="entry name" value="DSRM_2"/>
</dbReference>
<evidence type="ECO:0000256" key="8">
    <source>
        <dbReference type="ARBA" id="ARBA00022806"/>
    </source>
</evidence>
<evidence type="ECO:0000256" key="7">
    <source>
        <dbReference type="ARBA" id="ARBA00022801"/>
    </source>
</evidence>
<reference evidence="18 19" key="1">
    <citation type="submission" date="2023-06" db="EMBL/GenBank/DDBJ databases">
        <title>Black Yeasts Isolated from many extreme environments.</title>
        <authorList>
            <person name="Coleine C."/>
            <person name="Stajich J.E."/>
            <person name="Selbmann L."/>
        </authorList>
    </citation>
    <scope>NUCLEOTIDE SEQUENCE [LARGE SCALE GENOMIC DNA]</scope>
    <source>
        <strain evidence="18 19">CCFEE 5887</strain>
    </source>
</reference>
<dbReference type="GO" id="GO:0005737">
    <property type="term" value="C:cytoplasm"/>
    <property type="evidence" value="ECO:0007669"/>
    <property type="project" value="TreeGrafter"/>
</dbReference>
<feature type="compositionally biased region" description="Acidic residues" evidence="14">
    <location>
        <begin position="20"/>
        <end position="36"/>
    </location>
</feature>
<dbReference type="PANTHER" id="PTHR14950">
    <property type="entry name" value="DICER-RELATED"/>
    <property type="match status" value="1"/>
</dbReference>
<evidence type="ECO:0000256" key="6">
    <source>
        <dbReference type="ARBA" id="ARBA00022741"/>
    </source>
</evidence>
<evidence type="ECO:0000256" key="11">
    <source>
        <dbReference type="ARBA" id="ARBA00022884"/>
    </source>
</evidence>
<gene>
    <name evidence="18" type="primary">dcl1</name>
    <name evidence="18" type="ORF">LTR25_003551</name>
</gene>
<keyword evidence="5" id="KW-0677">Repeat</keyword>
<dbReference type="PROSITE" id="PS50142">
    <property type="entry name" value="RNASE_3_2"/>
    <property type="match status" value="2"/>
</dbReference>
<feature type="region of interest" description="Disordered" evidence="14">
    <location>
        <begin position="68"/>
        <end position="87"/>
    </location>
</feature>
<evidence type="ECO:0000259" key="17">
    <source>
        <dbReference type="PROSITE" id="PS51194"/>
    </source>
</evidence>
<dbReference type="Pfam" id="PF00271">
    <property type="entry name" value="Helicase_C"/>
    <property type="match status" value="1"/>
</dbReference>
<keyword evidence="3" id="KW-0930">Antiviral protein</keyword>
<dbReference type="GO" id="GO:0004386">
    <property type="term" value="F:helicase activity"/>
    <property type="evidence" value="ECO:0007669"/>
    <property type="project" value="UniProtKB-KW"/>
</dbReference>
<dbReference type="PROSITE" id="PS51194">
    <property type="entry name" value="HELICASE_CTER"/>
    <property type="match status" value="1"/>
</dbReference>
<comment type="caution">
    <text evidence="18">The sequence shown here is derived from an EMBL/GenBank/DDBJ whole genome shotgun (WGS) entry which is preliminary data.</text>
</comment>
<evidence type="ECO:0000256" key="3">
    <source>
        <dbReference type="ARBA" id="ARBA00022721"/>
    </source>
</evidence>
<dbReference type="InterPro" id="IPR038248">
    <property type="entry name" value="Dicer_dimer_sf"/>
</dbReference>
<feature type="domain" description="Helicase C-terminal" evidence="17">
    <location>
        <begin position="419"/>
        <end position="584"/>
    </location>
</feature>
<keyword evidence="11" id="KW-0694">RNA-binding</keyword>
<dbReference type="InterPro" id="IPR001650">
    <property type="entry name" value="Helicase_C-like"/>
</dbReference>
<keyword evidence="9" id="KW-0067">ATP-binding</keyword>
<feature type="compositionally biased region" description="Polar residues" evidence="14">
    <location>
        <begin position="37"/>
        <end position="46"/>
    </location>
</feature>
<dbReference type="PROSITE" id="PS51192">
    <property type="entry name" value="HELICASE_ATP_BIND_1"/>
    <property type="match status" value="1"/>
</dbReference>
<evidence type="ECO:0000256" key="1">
    <source>
        <dbReference type="ARBA" id="ARBA00001936"/>
    </source>
</evidence>
<dbReference type="GO" id="GO:0051607">
    <property type="term" value="P:defense response to virus"/>
    <property type="evidence" value="ECO:0007669"/>
    <property type="project" value="UniProtKB-KW"/>
</dbReference>
<dbReference type="GO" id="GO:0005524">
    <property type="term" value="F:ATP binding"/>
    <property type="evidence" value="ECO:0007669"/>
    <property type="project" value="UniProtKB-KW"/>
</dbReference>
<dbReference type="InterPro" id="IPR005034">
    <property type="entry name" value="Dicer_dimerisation"/>
</dbReference>
<dbReference type="SMART" id="SM00487">
    <property type="entry name" value="DEXDc"/>
    <property type="match status" value="1"/>
</dbReference>
<dbReference type="GO" id="GO:0003723">
    <property type="term" value="F:RNA binding"/>
    <property type="evidence" value="ECO:0007669"/>
    <property type="project" value="UniProtKB-KW"/>
</dbReference>
<dbReference type="Gene3D" id="1.10.1520.10">
    <property type="entry name" value="Ribonuclease III domain"/>
    <property type="match status" value="2"/>
</dbReference>
<feature type="domain" description="RNase III" evidence="15">
    <location>
        <begin position="1251"/>
        <end position="1403"/>
    </location>
</feature>
<dbReference type="SUPFAM" id="SSF69065">
    <property type="entry name" value="RNase III domain-like"/>
    <property type="match status" value="2"/>
</dbReference>
<keyword evidence="7" id="KW-0378">Hydrolase</keyword>
<evidence type="ECO:0000313" key="19">
    <source>
        <dbReference type="Proteomes" id="UP001345827"/>
    </source>
</evidence>
<keyword evidence="19" id="KW-1185">Reference proteome</keyword>
<evidence type="ECO:0000256" key="10">
    <source>
        <dbReference type="ARBA" id="ARBA00022842"/>
    </source>
</evidence>
<dbReference type="InterPro" id="IPR006935">
    <property type="entry name" value="Helicase/UvrB_N"/>
</dbReference>
<evidence type="ECO:0000259" key="16">
    <source>
        <dbReference type="PROSITE" id="PS51192"/>
    </source>
</evidence>
<keyword evidence="6" id="KW-0547">Nucleotide-binding</keyword>
<evidence type="ECO:0000256" key="9">
    <source>
        <dbReference type="ARBA" id="ARBA00022840"/>
    </source>
</evidence>
<dbReference type="InterPro" id="IPR027417">
    <property type="entry name" value="P-loop_NTPase"/>
</dbReference>
<dbReference type="GO" id="GO:0004525">
    <property type="term" value="F:ribonuclease III activity"/>
    <property type="evidence" value="ECO:0007669"/>
    <property type="project" value="InterPro"/>
</dbReference>
<evidence type="ECO:0000256" key="14">
    <source>
        <dbReference type="SAM" id="MobiDB-lite"/>
    </source>
</evidence>
<dbReference type="SMART" id="SM00535">
    <property type="entry name" value="RIBOc"/>
    <property type="match status" value="2"/>
</dbReference>
<sequence>MVGPQTALSAPDFHEPMLIDLDEDEAGYLTESDNESQDGSNTSDATAESDREANKAILNDYVLKTAAAANDRRASSPGQTKNKESDSIINQAREYQQELFERAKEQNVIAVLDTGSGKTLIAALLIRHFLQQELIDRSNGKPGKIVFFLVNSVHLARQQARFLNNNLPQNVRELFGEANEDLWRRADWENIFANNSVVVCTAAVLDQCLMHSFLTMGQISLLIFDEAHHCKKNHPYSRIIRDYYLKWSGEKPRIFGMTASPVDSKRDIVQVVNDLEALLQSKIVTTQDASVFEFAPRATDDFWTYPPLHAEFDTELSAQLRPLCGFIEDLKKYFTFSRYASRELGTWAADRVWKYGLPTSNHEATAVIKQFERSRAYIDEPDNNRRKAALDSVQQAISLVKRYHFGPPGDGTDQELSPKLKHLLMELKKQFSGSKTARGIVFVEQRFTAFILCDLFEMLKLTNLRPGVLVGVGQATAESSPWRDQQTVMEKFRSGRINLIFATSVAEEGIDIPQCNLVVRFDLYETPIQYMQSRGRARMKNSVYAHMIEEGNQNEAGKVDYAIQMDDYIRRFCQNLPPDRLLGQGSKLKQLLARDASCQSFETATGVVASYSNSLLLLTRYAESLQRIGAASAEVYEEIIDPETNMFRYKVILPATEDPRTAKVKGALGDPRTNKVLARRSAAWHCCFKLRKAELLDTNLDSIFVKVKPANLNARIAVSEKKDNYEKKLKPDFWLEGGANSPTLPTRLFVTQVVIGPSSTSTATNSLLLFTRSLLPQLPSFPVYVDDNVERQVTCIQMSRPVTVTEEQIDALTKFTINGVFSDVFHKTFALDPNSMSYWLGPPAKEPLRDSFETIVNMEELLLAGNSERRRWVAITDPEDALKRTSLWCNAFLVDPGSGKFRYFTEHVEPEKSIWDAPPEVAINLQKKHKDTIIGFTDSTYGKYRKDQNTFASRYDAHQPVLKAKVVLAGRNYLKECPPEEQRFAQCYIAPQPLELARVSPDVAAFCVLWPSILHRVESYLIVREAYIKLDLTEVPLDLALEAFTQGNSADNAAFGDIHSDMDGTEASRGAAEQKAPLNYERLEFIGDSLLKMMTTIAVFTRTTCNEEGMHCKRMDLLSNSRLCTTASAPHYELFRYIRASSDPHWQTTWYPEFLKQTGGNQRRLKLDPKHKQHALGKKTIADVCEATIGACIMASQHLPTEQKFDLGIRAITKLVDDPDHALTSWKEIAPMYKPAAWTLQTNDPVANDLANKIEQITGYTFRHPRLVRSAFTHSSDQNSPVPDLQRLEFLGDACLDWVCIWWLFSTNPTRDPQWLTEHKMAMVSNKFLAALAVVLGFHRLINATTPALYEEIGNYSAKVQEIYEQADVKRDFWTRIGTGCAPPKALADLVESYLGAVLLDSNFNFDEIENFFQRHVKWFFEDIEAYDTFANRHPTTHLFRLLREEFRCQKSSPEIIEGVVSAPTTTGDREEGDDGIGDQSVSGVTVHVAWFVHGRIVSASKGQGAKYAKVRASKSALKILGKLKVDEFRTEWGCDCAQKGVKDSTSTEKHEDGNLGGEKMTDCTDKVST</sequence>
<dbReference type="SMART" id="SM00490">
    <property type="entry name" value="HELICc"/>
    <property type="match status" value="1"/>
</dbReference>
<feature type="domain" description="RNase III" evidence="15">
    <location>
        <begin position="1079"/>
        <end position="1197"/>
    </location>
</feature>
<dbReference type="GO" id="GO:0046872">
    <property type="term" value="F:metal ion binding"/>
    <property type="evidence" value="ECO:0007669"/>
    <property type="project" value="UniProtKB-KW"/>
</dbReference>
<dbReference type="CDD" id="cd18802">
    <property type="entry name" value="SF2_C_dicer"/>
    <property type="match status" value="1"/>
</dbReference>
<dbReference type="Gene3D" id="3.30.160.380">
    <property type="entry name" value="Dicer dimerisation domain"/>
    <property type="match status" value="1"/>
</dbReference>